<dbReference type="Proteomes" id="UP000838878">
    <property type="component" value="Chromosome 5"/>
</dbReference>
<protein>
    <submittedName>
        <fullName evidence="1">Uncharacterized protein</fullName>
    </submittedName>
</protein>
<gene>
    <name evidence="1" type="ORF">BINO364_LOCUS10857</name>
</gene>
<dbReference type="EMBL" id="OV170225">
    <property type="protein sequence ID" value="CAH0725250.1"/>
    <property type="molecule type" value="Genomic_DNA"/>
</dbReference>
<evidence type="ECO:0000313" key="1">
    <source>
        <dbReference type="EMBL" id="CAH0725250.1"/>
    </source>
</evidence>
<dbReference type="AlphaFoldDB" id="A0A8J9YG17"/>
<proteinExistence type="predicted"/>
<name>A0A8J9YG17_9NEOP</name>
<reference evidence="1" key="1">
    <citation type="submission" date="2021-12" db="EMBL/GenBank/DDBJ databases">
        <authorList>
            <person name="Martin H S."/>
        </authorList>
    </citation>
    <scope>NUCLEOTIDE SEQUENCE</scope>
</reference>
<accession>A0A8J9YG17</accession>
<feature type="non-terminal residue" evidence="1">
    <location>
        <position position="67"/>
    </location>
</feature>
<evidence type="ECO:0000313" key="2">
    <source>
        <dbReference type="Proteomes" id="UP000838878"/>
    </source>
</evidence>
<keyword evidence="2" id="KW-1185">Reference proteome</keyword>
<organism evidence="1 2">
    <name type="scientific">Brenthis ino</name>
    <name type="common">lesser marbled fritillary</name>
    <dbReference type="NCBI Taxonomy" id="405034"/>
    <lineage>
        <taxon>Eukaryota</taxon>
        <taxon>Metazoa</taxon>
        <taxon>Ecdysozoa</taxon>
        <taxon>Arthropoda</taxon>
        <taxon>Hexapoda</taxon>
        <taxon>Insecta</taxon>
        <taxon>Pterygota</taxon>
        <taxon>Neoptera</taxon>
        <taxon>Endopterygota</taxon>
        <taxon>Lepidoptera</taxon>
        <taxon>Glossata</taxon>
        <taxon>Ditrysia</taxon>
        <taxon>Papilionoidea</taxon>
        <taxon>Nymphalidae</taxon>
        <taxon>Heliconiinae</taxon>
        <taxon>Argynnini</taxon>
        <taxon>Brenthis</taxon>
    </lineage>
</organism>
<sequence length="67" mass="7755">MLGPLKYIIESNIVTQVSSNSDYKCSENQDRMRETKAGSRCAAKHRLRGFPAQSYELRREHMHVICI</sequence>